<sequence length="434" mass="49600">MFILVVNDSDILGLGVDQLQYVPKKLLLDNNSDFVDRLWDKLPMHLKDDPDANTIFGYSDEIRIPIQQQDLYMLSCESFLYVEGRLQTKKNPPPPASSGESGKPGSTSKEPSASLTSWLVNNCVAFMFEEIRYELDGVEIDLNRNVRITSTIKNYASLTAERDKILKNDGWDLTARLSSVATTGDFNFCEIAILANGRDLMHHFCAPILWNLLTKSEKSQACWLTLKHHEFHWTDGYVEYRHVKEIIHEIYRASRDLESNAAVMIYVKGHEKKKWLTDIAGEIAEQRDLTIESIDVDYEDIGPLRTLASTCIYRCAYHAKNCALENVCKLHNWWLERRDQLRDITSFALLSAVDVLSVLRVLRVLSVIFARTMDDEVSRLRRMLDRFRGGARDHRIRKHIPPALDAEEKAGAAVILGCTVVRPTVLQEMGEERA</sequence>
<dbReference type="InParanoid" id="E2A1Z1"/>
<evidence type="ECO:0000313" key="4">
    <source>
        <dbReference type="Proteomes" id="UP000000311"/>
    </source>
</evidence>
<dbReference type="PANTHER" id="PTHR36159">
    <property type="entry name" value="PROTEIN CBG23766"/>
    <property type="match status" value="1"/>
</dbReference>
<organism evidence="4">
    <name type="scientific">Camponotus floridanus</name>
    <name type="common">Florida carpenter ant</name>
    <dbReference type="NCBI Taxonomy" id="104421"/>
    <lineage>
        <taxon>Eukaryota</taxon>
        <taxon>Metazoa</taxon>
        <taxon>Ecdysozoa</taxon>
        <taxon>Arthropoda</taxon>
        <taxon>Hexapoda</taxon>
        <taxon>Insecta</taxon>
        <taxon>Pterygota</taxon>
        <taxon>Neoptera</taxon>
        <taxon>Endopterygota</taxon>
        <taxon>Hymenoptera</taxon>
        <taxon>Apocrita</taxon>
        <taxon>Aculeata</taxon>
        <taxon>Formicoidea</taxon>
        <taxon>Formicidae</taxon>
        <taxon>Formicinae</taxon>
        <taxon>Camponotus</taxon>
    </lineage>
</organism>
<dbReference type="Proteomes" id="UP000000311">
    <property type="component" value="Unassembled WGS sequence"/>
</dbReference>
<proteinExistence type="predicted"/>
<evidence type="ECO:0000259" key="2">
    <source>
        <dbReference type="Pfam" id="PF21738"/>
    </source>
</evidence>
<name>E2A1Z1_CAMFO</name>
<dbReference type="Pfam" id="PF21738">
    <property type="entry name" value="DJR-like_dom"/>
    <property type="match status" value="1"/>
</dbReference>
<feature type="domain" description="Double jelly roll-like" evidence="2">
    <location>
        <begin position="119"/>
        <end position="189"/>
    </location>
</feature>
<evidence type="ECO:0000313" key="3">
    <source>
        <dbReference type="EMBL" id="EFN72547.1"/>
    </source>
</evidence>
<dbReference type="InterPro" id="IPR049512">
    <property type="entry name" value="DJR-like_dom"/>
</dbReference>
<dbReference type="PANTHER" id="PTHR36159:SF1">
    <property type="entry name" value="RETROVIRUS-RELATED POL POLYPROTEIN FROM TRANSPOSON 412-LIKE PROTEIN"/>
    <property type="match status" value="1"/>
</dbReference>
<dbReference type="OrthoDB" id="7658705at2759"/>
<feature type="region of interest" description="Disordered" evidence="1">
    <location>
        <begin position="88"/>
        <end position="113"/>
    </location>
</feature>
<accession>E2A1Z1</accession>
<reference evidence="3 4" key="1">
    <citation type="journal article" date="2010" name="Science">
        <title>Genomic comparison of the ants Camponotus floridanus and Harpegnathos saltator.</title>
        <authorList>
            <person name="Bonasio R."/>
            <person name="Zhang G."/>
            <person name="Ye C."/>
            <person name="Mutti N.S."/>
            <person name="Fang X."/>
            <person name="Qin N."/>
            <person name="Donahue G."/>
            <person name="Yang P."/>
            <person name="Li Q."/>
            <person name="Li C."/>
            <person name="Zhang P."/>
            <person name="Huang Z."/>
            <person name="Berger S.L."/>
            <person name="Reinberg D."/>
            <person name="Wang J."/>
            <person name="Liebig J."/>
        </authorList>
    </citation>
    <scope>NUCLEOTIDE SEQUENCE [LARGE SCALE GENOMIC DNA]</scope>
    <source>
        <strain evidence="4">C129</strain>
    </source>
</reference>
<evidence type="ECO:0000256" key="1">
    <source>
        <dbReference type="SAM" id="MobiDB-lite"/>
    </source>
</evidence>
<gene>
    <name evidence="3" type="ORF">EAG_05411</name>
</gene>
<feature type="compositionally biased region" description="Polar residues" evidence="1">
    <location>
        <begin position="98"/>
        <end position="113"/>
    </location>
</feature>
<dbReference type="STRING" id="104421.E2A1Z1"/>
<protein>
    <recommendedName>
        <fullName evidence="2">Double jelly roll-like domain-containing protein</fullName>
    </recommendedName>
</protein>
<dbReference type="AlphaFoldDB" id="E2A1Z1"/>
<dbReference type="EMBL" id="GL435872">
    <property type="protein sequence ID" value="EFN72547.1"/>
    <property type="molecule type" value="Genomic_DNA"/>
</dbReference>
<keyword evidence="4" id="KW-1185">Reference proteome</keyword>